<feature type="transmembrane region" description="Helical" evidence="1">
    <location>
        <begin position="62"/>
        <end position="81"/>
    </location>
</feature>
<proteinExistence type="predicted"/>
<feature type="non-terminal residue" evidence="2">
    <location>
        <position position="82"/>
    </location>
</feature>
<keyword evidence="1" id="KW-0812">Transmembrane</keyword>
<protein>
    <recommendedName>
        <fullName evidence="3">Fatty acid desaturase</fullName>
    </recommendedName>
</protein>
<dbReference type="EMBL" id="UOES01000058">
    <property type="protein sequence ID" value="VAW26053.1"/>
    <property type="molecule type" value="Genomic_DNA"/>
</dbReference>
<keyword evidence="1" id="KW-0472">Membrane</keyword>
<sequence length="82" mass="9527">MEKQFDKIPEHLKPKEKGTDALFKNGFVEKLTRTHISIPVTMHLLIVGYVSYLALQQFSIALFIPIFAAGVLFWTFSEYWVH</sequence>
<evidence type="ECO:0000313" key="2">
    <source>
        <dbReference type="EMBL" id="VAW26053.1"/>
    </source>
</evidence>
<dbReference type="AlphaFoldDB" id="A0A3B0UCM3"/>
<reference evidence="2" key="1">
    <citation type="submission" date="2018-06" db="EMBL/GenBank/DDBJ databases">
        <authorList>
            <person name="Zhirakovskaya E."/>
        </authorList>
    </citation>
    <scope>NUCLEOTIDE SEQUENCE</scope>
</reference>
<gene>
    <name evidence="2" type="ORF">MNBD_BACTEROID06-408</name>
</gene>
<feature type="transmembrane region" description="Helical" evidence="1">
    <location>
        <begin position="36"/>
        <end position="55"/>
    </location>
</feature>
<organism evidence="2">
    <name type="scientific">hydrothermal vent metagenome</name>
    <dbReference type="NCBI Taxonomy" id="652676"/>
    <lineage>
        <taxon>unclassified sequences</taxon>
        <taxon>metagenomes</taxon>
        <taxon>ecological metagenomes</taxon>
    </lineage>
</organism>
<keyword evidence="1" id="KW-1133">Transmembrane helix</keyword>
<evidence type="ECO:0008006" key="3">
    <source>
        <dbReference type="Google" id="ProtNLM"/>
    </source>
</evidence>
<name>A0A3B0UCM3_9ZZZZ</name>
<evidence type="ECO:0000256" key="1">
    <source>
        <dbReference type="SAM" id="Phobius"/>
    </source>
</evidence>
<accession>A0A3B0UCM3</accession>